<feature type="non-terminal residue" evidence="2">
    <location>
        <position position="798"/>
    </location>
</feature>
<accession>A0ABP0PLH0</accession>
<evidence type="ECO:0000313" key="3">
    <source>
        <dbReference type="Proteomes" id="UP001642464"/>
    </source>
</evidence>
<proteinExistence type="predicted"/>
<evidence type="ECO:0000313" key="2">
    <source>
        <dbReference type="EMBL" id="CAK9076606.1"/>
    </source>
</evidence>
<feature type="compositionally biased region" description="Basic and acidic residues" evidence="1">
    <location>
        <begin position="763"/>
        <end position="775"/>
    </location>
</feature>
<evidence type="ECO:0000256" key="1">
    <source>
        <dbReference type="SAM" id="MobiDB-lite"/>
    </source>
</evidence>
<feature type="region of interest" description="Disordered" evidence="1">
    <location>
        <begin position="760"/>
        <end position="784"/>
    </location>
</feature>
<gene>
    <name evidence="2" type="ORF">SCF082_LOCUS36896</name>
</gene>
<organism evidence="2 3">
    <name type="scientific">Durusdinium trenchii</name>
    <dbReference type="NCBI Taxonomy" id="1381693"/>
    <lineage>
        <taxon>Eukaryota</taxon>
        <taxon>Sar</taxon>
        <taxon>Alveolata</taxon>
        <taxon>Dinophyceae</taxon>
        <taxon>Suessiales</taxon>
        <taxon>Symbiodiniaceae</taxon>
        <taxon>Durusdinium</taxon>
    </lineage>
</organism>
<keyword evidence="3" id="KW-1185">Reference proteome</keyword>
<name>A0ABP0PLH0_9DINO</name>
<comment type="caution">
    <text evidence="2">The sequence shown here is derived from an EMBL/GenBank/DDBJ whole genome shotgun (WGS) entry which is preliminary data.</text>
</comment>
<dbReference type="EMBL" id="CAXAMM010037069">
    <property type="protein sequence ID" value="CAK9076606.1"/>
    <property type="molecule type" value="Genomic_DNA"/>
</dbReference>
<sequence>MPTFCHYAFLRLHPSCFKVAAKQNIGEHLNDRYINHLPTSKAIEKYVDPYPCCLDGKPCLGLVPQNTVEEFYLPLRAFDFSSRSKNGYFPNNGGICLIVNEFMHSGYSSGFDAIKVKFPMADDTREVKDWTTGVVDGQTRILACLAIISCCAELELVAELVEEIRDVLGSFKLLRCSYKHFENPGHHYLHSLKIGYITSEKVAPSAIQIVADLKSAIGIEQRMNRGRSQPLKDILGRVTSEYNKMVSIKRHRIDTTRKNLAYNLLRSPSEVMQLVHRHYDTYVHHQSGLPLEILALDFWVPEVSTRMETPRFANAKVFKEILSTSEQTCLVYIKRAVADFERATGPGSTAKAKKNAMLSEEDHLALHDNCCLWTWLLPKLQNEFQGQTVEKYQDLFYKGSLDADLGSVMKAAVDFDWERLPFVLEIKGRTMEDYVIQNQDRARNARAKSIECAYNAWTESWMRHVMEDDCISVEDHSVILWLNCPCIGILPTLKYDFFLTFISNMLAEKKSMKKEDADDDVKDETKAEEGDSDHEENELVRIQGEEAELRDVIYRKDLQLPERGLSVRKLTWIFDPASPQTKGAPLPHLGREMTVVQEMKQVGAGTDILKKTVASFCVPTSKTNVLIDMHAYDSFPAFYALELQASRKTLCASLSFDSSGAELLTRVSQRLYEGCRDGSMVVNGFPDFNAHIAALKESTASFNDTPTYKVCQQQHDRLLLLQSFARKWVEEEITKERALAVVDAHNKAFNCGEGADYWAADETTPKPDGAVEDRPKKRIKIDGGSLLSNDDVAALQKP</sequence>
<protein>
    <submittedName>
        <fullName evidence="2">Uncharacterized protein</fullName>
    </submittedName>
</protein>
<feature type="region of interest" description="Disordered" evidence="1">
    <location>
        <begin position="512"/>
        <end position="537"/>
    </location>
</feature>
<dbReference type="Proteomes" id="UP001642464">
    <property type="component" value="Unassembled WGS sequence"/>
</dbReference>
<reference evidence="2 3" key="1">
    <citation type="submission" date="2024-02" db="EMBL/GenBank/DDBJ databases">
        <authorList>
            <person name="Chen Y."/>
            <person name="Shah S."/>
            <person name="Dougan E. K."/>
            <person name="Thang M."/>
            <person name="Chan C."/>
        </authorList>
    </citation>
    <scope>NUCLEOTIDE SEQUENCE [LARGE SCALE GENOMIC DNA]</scope>
</reference>